<name>T1A075_9ZZZZ</name>
<protein>
    <submittedName>
        <fullName evidence="1">CRISPR-associated protein, family</fullName>
    </submittedName>
</protein>
<organism evidence="1">
    <name type="scientific">mine drainage metagenome</name>
    <dbReference type="NCBI Taxonomy" id="410659"/>
    <lineage>
        <taxon>unclassified sequences</taxon>
        <taxon>metagenomes</taxon>
        <taxon>ecological metagenomes</taxon>
    </lineage>
</organism>
<feature type="non-terminal residue" evidence="1">
    <location>
        <position position="1"/>
    </location>
</feature>
<reference evidence="1" key="2">
    <citation type="journal article" date="2014" name="ISME J.">
        <title>Microbial stratification in low pH oxic and suboxic macroscopic growths along an acid mine drainage.</title>
        <authorList>
            <person name="Mendez-Garcia C."/>
            <person name="Mesa V."/>
            <person name="Sprenger R.R."/>
            <person name="Richter M."/>
            <person name="Diez M.S."/>
            <person name="Solano J."/>
            <person name="Bargiela R."/>
            <person name="Golyshina O.V."/>
            <person name="Manteca A."/>
            <person name="Ramos J.L."/>
            <person name="Gallego J.R."/>
            <person name="Llorente I."/>
            <person name="Martins Dos Santos V.A."/>
            <person name="Jensen O.N."/>
            <person name="Pelaez A.I."/>
            <person name="Sanchez J."/>
            <person name="Ferrer M."/>
        </authorList>
    </citation>
    <scope>NUCLEOTIDE SEQUENCE</scope>
</reference>
<dbReference type="InterPro" id="IPR013403">
    <property type="entry name" value="CRISPR-assoc_prot_Csb1/Cas7u"/>
</dbReference>
<dbReference type="AlphaFoldDB" id="T1A075"/>
<gene>
    <name evidence="1" type="ORF">B2A_07349</name>
</gene>
<dbReference type="NCBIfam" id="TIGR02570">
    <property type="entry name" value="cas7_GSU0053"/>
    <property type="match status" value="1"/>
</dbReference>
<dbReference type="Pfam" id="PF09617">
    <property type="entry name" value="Cas_GSU0053"/>
    <property type="match status" value="1"/>
</dbReference>
<accession>T1A075</accession>
<dbReference type="EMBL" id="AUZZ01005257">
    <property type="protein sequence ID" value="EQD50303.1"/>
    <property type="molecule type" value="Genomic_DNA"/>
</dbReference>
<proteinExistence type="predicted"/>
<sequence>EAVCWDKVGDDWVMSLKGLSVIRVNDKDGKPLTNSVLEAHRINSPYILEGQDRTVLEKLKSELAYMEEGLVDLRKLARTLLSLDVNALLHGAFLAKKELAGGRLRLPRALSAFIEASDTKVVSSGGVKNDSVNPSGDTSKGFGNVPFARDEFSSPKIDAYFNLDLAQLRGYGLSEPVYTLLVALALYKIRAFLEHGLRLRTACDLECVGLDVQRPQGFELPTLSVLEGALPGLIRAAKSDAQFAVTTVIYTKANRGKKTNEGVDEGSGDNEDGED</sequence>
<evidence type="ECO:0000313" key="1">
    <source>
        <dbReference type="EMBL" id="EQD50303.1"/>
    </source>
</evidence>
<comment type="caution">
    <text evidence="1">The sequence shown here is derived from an EMBL/GenBank/DDBJ whole genome shotgun (WGS) entry which is preliminary data.</text>
</comment>
<reference evidence="1" key="1">
    <citation type="submission" date="2013-08" db="EMBL/GenBank/DDBJ databases">
        <authorList>
            <person name="Mendez C."/>
            <person name="Richter M."/>
            <person name="Ferrer M."/>
            <person name="Sanchez J."/>
        </authorList>
    </citation>
    <scope>NUCLEOTIDE SEQUENCE</scope>
</reference>